<reference evidence="1" key="2">
    <citation type="submission" date="2015-06" db="UniProtKB">
        <authorList>
            <consortium name="EnsemblProtists"/>
        </authorList>
    </citation>
    <scope>IDENTIFICATION</scope>
    <source>
        <strain evidence="1">Emoy2</strain>
    </source>
</reference>
<dbReference type="EnsemblProtists" id="HpaT810289">
    <property type="protein sequence ID" value="HpaP810289"/>
    <property type="gene ID" value="HpaG810289"/>
</dbReference>
<accession>M4BUU9</accession>
<dbReference type="Proteomes" id="UP000011713">
    <property type="component" value="Unassembled WGS sequence"/>
</dbReference>
<organism evidence="1 2">
    <name type="scientific">Hyaloperonospora arabidopsidis (strain Emoy2)</name>
    <name type="common">Downy mildew agent</name>
    <name type="synonym">Peronospora arabidopsidis</name>
    <dbReference type="NCBI Taxonomy" id="559515"/>
    <lineage>
        <taxon>Eukaryota</taxon>
        <taxon>Sar</taxon>
        <taxon>Stramenopiles</taxon>
        <taxon>Oomycota</taxon>
        <taxon>Peronosporomycetes</taxon>
        <taxon>Peronosporales</taxon>
        <taxon>Peronosporaceae</taxon>
        <taxon>Hyaloperonospora</taxon>
    </lineage>
</organism>
<evidence type="ECO:0000313" key="2">
    <source>
        <dbReference type="Proteomes" id="UP000011713"/>
    </source>
</evidence>
<proteinExistence type="predicted"/>
<dbReference type="EMBL" id="JH597954">
    <property type="status" value="NOT_ANNOTATED_CDS"/>
    <property type="molecule type" value="Genomic_DNA"/>
</dbReference>
<dbReference type="InParanoid" id="M4BUU9"/>
<keyword evidence="2" id="KW-1185">Reference proteome</keyword>
<dbReference type="AlphaFoldDB" id="M4BUU9"/>
<name>M4BUU9_HYAAE</name>
<reference evidence="2" key="1">
    <citation type="journal article" date="2010" name="Science">
        <title>Signatures of adaptation to obligate biotrophy in the Hyaloperonospora arabidopsidis genome.</title>
        <authorList>
            <person name="Baxter L."/>
            <person name="Tripathy S."/>
            <person name="Ishaque N."/>
            <person name="Boot N."/>
            <person name="Cabral A."/>
            <person name="Kemen E."/>
            <person name="Thines M."/>
            <person name="Ah-Fong A."/>
            <person name="Anderson R."/>
            <person name="Badejoko W."/>
            <person name="Bittner-Eddy P."/>
            <person name="Boore J.L."/>
            <person name="Chibucos M.C."/>
            <person name="Coates M."/>
            <person name="Dehal P."/>
            <person name="Delehaunty K."/>
            <person name="Dong S."/>
            <person name="Downton P."/>
            <person name="Dumas B."/>
            <person name="Fabro G."/>
            <person name="Fronick C."/>
            <person name="Fuerstenberg S.I."/>
            <person name="Fulton L."/>
            <person name="Gaulin E."/>
            <person name="Govers F."/>
            <person name="Hughes L."/>
            <person name="Humphray S."/>
            <person name="Jiang R.H."/>
            <person name="Judelson H."/>
            <person name="Kamoun S."/>
            <person name="Kyung K."/>
            <person name="Meijer H."/>
            <person name="Minx P."/>
            <person name="Morris P."/>
            <person name="Nelson J."/>
            <person name="Phuntumart V."/>
            <person name="Qutob D."/>
            <person name="Rehmany A."/>
            <person name="Rougon-Cardoso A."/>
            <person name="Ryden P."/>
            <person name="Torto-Alalibo T."/>
            <person name="Studholme D."/>
            <person name="Wang Y."/>
            <person name="Win J."/>
            <person name="Wood J."/>
            <person name="Clifton S.W."/>
            <person name="Rogers J."/>
            <person name="Van den Ackerveken G."/>
            <person name="Jones J.D."/>
            <person name="McDowell J.M."/>
            <person name="Beynon J."/>
            <person name="Tyler B.M."/>
        </authorList>
    </citation>
    <scope>NUCLEOTIDE SEQUENCE [LARGE SCALE GENOMIC DNA]</scope>
    <source>
        <strain evidence="2">Emoy2</strain>
    </source>
</reference>
<dbReference type="VEuPathDB" id="FungiDB:HpaG810289"/>
<sequence length="64" mass="7402">MYPLAHEVRTVRIMRFRRDSRGGVVHISVDNGFNVVMDAEQTLLKRDLCSQFAGSDILKMNFMQ</sequence>
<evidence type="ECO:0000313" key="1">
    <source>
        <dbReference type="EnsemblProtists" id="HpaP810289"/>
    </source>
</evidence>
<dbReference type="HOGENOM" id="CLU_2872385_0_0_1"/>
<protein>
    <submittedName>
        <fullName evidence="1">Uncharacterized protein</fullName>
    </submittedName>
</protein>